<feature type="domain" description="NADH:ubiquinone oxidoreductase intermediate-associated protein 30" evidence="3">
    <location>
        <begin position="60"/>
        <end position="233"/>
    </location>
</feature>
<accession>A0A0D1WVF1</accession>
<protein>
    <recommendedName>
        <fullName evidence="3">NADH:ubiquinone oxidoreductase intermediate-associated protein 30 domain-containing protein</fullName>
    </recommendedName>
</protein>
<dbReference type="SUPFAM" id="SSF49785">
    <property type="entry name" value="Galactose-binding domain-like"/>
    <property type="match status" value="1"/>
</dbReference>
<dbReference type="Proteomes" id="UP000053599">
    <property type="component" value="Unassembled WGS sequence"/>
</dbReference>
<evidence type="ECO:0000313" key="4">
    <source>
        <dbReference type="EMBL" id="KIV79121.1"/>
    </source>
</evidence>
<feature type="region of interest" description="Disordered" evidence="2">
    <location>
        <begin position="245"/>
        <end position="265"/>
    </location>
</feature>
<dbReference type="Pfam" id="PF08547">
    <property type="entry name" value="CIA30"/>
    <property type="match status" value="1"/>
</dbReference>
<comment type="similarity">
    <text evidence="1">Belongs to the CIA30 family.</text>
</comment>
<dbReference type="InterPro" id="IPR013857">
    <property type="entry name" value="NADH-UbQ_OxRdtase-assoc_prot30"/>
</dbReference>
<dbReference type="OrthoDB" id="426386at2759"/>
<evidence type="ECO:0000256" key="2">
    <source>
        <dbReference type="SAM" id="MobiDB-lite"/>
    </source>
</evidence>
<gene>
    <name evidence="4" type="ORF">PV11_06704</name>
</gene>
<dbReference type="STRING" id="1016849.A0A0D1WVF1"/>
<sequence length="297" mass="33069">MLITIQAPSLGLEQKTTVEHHGCGSNCRYISRKLVSILQVLHMDEISQRRPLFGLNIGWDLDRWTSSDDRVRGGSSKSSLESSPTGVAFHGHLDIDTLGGAGFASQRTLGDDRHWDLSSFDGIEVSIDPSQSDHKAYTLILKDHILPPNPDNGREQSTVSWEFDFSQSNCHGTDRHQSASTTASVFMPWQHFKPTYRGKPCDDTKGLDARGIKRISIMIRSFFGSQQGDFRLHLISIAAFRSPNTTELSTPSFHPRDEPAPPATNDAITASHDSRDGVATWFASTWNWLCGNLYGRR</sequence>
<dbReference type="InterPro" id="IPR008979">
    <property type="entry name" value="Galactose-bd-like_sf"/>
</dbReference>
<name>A0A0D1WVF1_9EURO</name>
<dbReference type="GO" id="GO:0051082">
    <property type="term" value="F:unfolded protein binding"/>
    <property type="evidence" value="ECO:0007669"/>
    <property type="project" value="TreeGrafter"/>
</dbReference>
<dbReference type="PANTHER" id="PTHR13194">
    <property type="entry name" value="COMPLEX I INTERMEDIATE-ASSOCIATED PROTEIN 30"/>
    <property type="match status" value="1"/>
</dbReference>
<evidence type="ECO:0000256" key="1">
    <source>
        <dbReference type="ARBA" id="ARBA00007884"/>
    </source>
</evidence>
<dbReference type="EMBL" id="KN846953">
    <property type="protein sequence ID" value="KIV79121.1"/>
    <property type="molecule type" value="Genomic_DNA"/>
</dbReference>
<dbReference type="GO" id="GO:0010257">
    <property type="term" value="P:NADH dehydrogenase complex assembly"/>
    <property type="evidence" value="ECO:0007669"/>
    <property type="project" value="TreeGrafter"/>
</dbReference>
<evidence type="ECO:0000313" key="5">
    <source>
        <dbReference type="Proteomes" id="UP000053599"/>
    </source>
</evidence>
<dbReference type="HOGENOM" id="CLU_937002_0_0_1"/>
<reference evidence="4 5" key="1">
    <citation type="submission" date="2015-01" db="EMBL/GenBank/DDBJ databases">
        <title>The Genome Sequence of Exophiala sideris CBS121828.</title>
        <authorList>
            <consortium name="The Broad Institute Genomics Platform"/>
            <person name="Cuomo C."/>
            <person name="de Hoog S."/>
            <person name="Gorbushina A."/>
            <person name="Stielow B."/>
            <person name="Teixiera M."/>
            <person name="Abouelleil A."/>
            <person name="Chapman S.B."/>
            <person name="Priest M."/>
            <person name="Young S.K."/>
            <person name="Wortman J."/>
            <person name="Nusbaum C."/>
            <person name="Birren B."/>
        </authorList>
    </citation>
    <scope>NUCLEOTIDE SEQUENCE [LARGE SCALE GENOMIC DNA]</scope>
    <source>
        <strain evidence="4 5">CBS 121828</strain>
    </source>
</reference>
<dbReference type="AlphaFoldDB" id="A0A0D1WVF1"/>
<dbReference type="PANTHER" id="PTHR13194:SF19">
    <property type="entry name" value="NAD(P)-BINDING ROSSMANN-FOLD SUPERFAMILY PROTEIN"/>
    <property type="match status" value="1"/>
</dbReference>
<proteinExistence type="inferred from homology"/>
<organism evidence="4 5">
    <name type="scientific">Exophiala sideris</name>
    <dbReference type="NCBI Taxonomy" id="1016849"/>
    <lineage>
        <taxon>Eukaryota</taxon>
        <taxon>Fungi</taxon>
        <taxon>Dikarya</taxon>
        <taxon>Ascomycota</taxon>
        <taxon>Pezizomycotina</taxon>
        <taxon>Eurotiomycetes</taxon>
        <taxon>Chaetothyriomycetidae</taxon>
        <taxon>Chaetothyriales</taxon>
        <taxon>Herpotrichiellaceae</taxon>
        <taxon>Exophiala</taxon>
    </lineage>
</organism>
<dbReference type="InterPro" id="IPR039131">
    <property type="entry name" value="NDUFAF1"/>
</dbReference>
<evidence type="ECO:0000259" key="3">
    <source>
        <dbReference type="Pfam" id="PF08547"/>
    </source>
</evidence>